<dbReference type="InterPro" id="IPR034964">
    <property type="entry name" value="LS"/>
</dbReference>
<dbReference type="Proteomes" id="UP000193648">
    <property type="component" value="Unassembled WGS sequence"/>
</dbReference>
<comment type="function">
    <text evidence="7">Catalyzes the formation of 6,7-dimethyl-8-ribityllumazine by condensation of 5-amino-6-(D-ribitylamino)uracil with 3,4-dihydroxy-2-butanone 4-phosphate. This is the penultimate step in the biosynthesis of riboflavin.</text>
</comment>
<comment type="pathway">
    <text evidence="1 7">Cofactor biosynthesis; riboflavin biosynthesis; riboflavin from 2-hydroxy-3-oxobutyl phosphate and 5-amino-6-(D-ribitylamino)uracil: step 1/2.</text>
</comment>
<dbReference type="UniPathway" id="UPA00275">
    <property type="reaction ID" value="UER00404"/>
</dbReference>
<dbReference type="CDD" id="cd09209">
    <property type="entry name" value="Lumazine_synthase-I"/>
    <property type="match status" value="1"/>
</dbReference>
<comment type="similarity">
    <text evidence="2 7">Belongs to the DMRL synthase family.</text>
</comment>
<dbReference type="PANTHER" id="PTHR21058">
    <property type="entry name" value="6,7-DIMETHYL-8-RIBITYLLUMAZINE SYNTHASE DMRL SYNTHASE LUMAZINE SYNTHASE"/>
    <property type="match status" value="1"/>
</dbReference>
<comment type="catalytic activity">
    <reaction evidence="6 7">
        <text>(2S)-2-hydroxy-3-oxobutyl phosphate + 5-amino-6-(D-ribitylamino)uracil = 6,7-dimethyl-8-(1-D-ribityl)lumazine + phosphate + 2 H2O + H(+)</text>
        <dbReference type="Rhea" id="RHEA:26152"/>
        <dbReference type="ChEBI" id="CHEBI:15377"/>
        <dbReference type="ChEBI" id="CHEBI:15378"/>
        <dbReference type="ChEBI" id="CHEBI:15934"/>
        <dbReference type="ChEBI" id="CHEBI:43474"/>
        <dbReference type="ChEBI" id="CHEBI:58201"/>
        <dbReference type="ChEBI" id="CHEBI:58830"/>
        <dbReference type="EC" id="2.5.1.78"/>
    </reaction>
</comment>
<evidence type="ECO:0000256" key="5">
    <source>
        <dbReference type="ARBA" id="ARBA00022679"/>
    </source>
</evidence>
<keyword evidence="4 7" id="KW-0686">Riboflavin biosynthesis</keyword>
<dbReference type="GO" id="GO:0009349">
    <property type="term" value="C:riboflavin synthase complex"/>
    <property type="evidence" value="ECO:0007669"/>
    <property type="project" value="UniProtKB-UniRule"/>
</dbReference>
<dbReference type="InterPro" id="IPR002180">
    <property type="entry name" value="LS/RS"/>
</dbReference>
<organism evidence="8 9">
    <name type="scientific">Lobosporangium transversale</name>
    <dbReference type="NCBI Taxonomy" id="64571"/>
    <lineage>
        <taxon>Eukaryota</taxon>
        <taxon>Fungi</taxon>
        <taxon>Fungi incertae sedis</taxon>
        <taxon>Mucoromycota</taxon>
        <taxon>Mortierellomycotina</taxon>
        <taxon>Mortierellomycetes</taxon>
        <taxon>Mortierellales</taxon>
        <taxon>Mortierellaceae</taxon>
        <taxon>Lobosporangium</taxon>
    </lineage>
</organism>
<dbReference type="NCBIfam" id="TIGR00114">
    <property type="entry name" value="lumazine-synth"/>
    <property type="match status" value="1"/>
</dbReference>
<protein>
    <recommendedName>
        <fullName evidence="3 7">6,7-dimethyl-8-ribityllumazine synthase</fullName>
        <shortName evidence="7">DMRL synthase</shortName>
        <ecNumber evidence="3 7">2.5.1.78</ecNumber>
    </recommendedName>
</protein>
<evidence type="ECO:0000256" key="6">
    <source>
        <dbReference type="ARBA" id="ARBA00048785"/>
    </source>
</evidence>
<proteinExistence type="inferred from homology"/>
<evidence type="ECO:0000256" key="4">
    <source>
        <dbReference type="ARBA" id="ARBA00022619"/>
    </source>
</evidence>
<dbReference type="RefSeq" id="XP_021879582.1">
    <property type="nucleotide sequence ID" value="XM_022024771.1"/>
</dbReference>
<dbReference type="HAMAP" id="MF_00178">
    <property type="entry name" value="Lumazine_synth"/>
    <property type="match status" value="1"/>
</dbReference>
<name>A0A1Y2GHQ7_9FUNG</name>
<dbReference type="PANTHER" id="PTHR21058:SF0">
    <property type="entry name" value="6,7-DIMETHYL-8-RIBITYLLUMAZINE SYNTHASE"/>
    <property type="match status" value="1"/>
</dbReference>
<dbReference type="EC" id="2.5.1.78" evidence="3 7"/>
<dbReference type="SUPFAM" id="SSF52121">
    <property type="entry name" value="Lumazine synthase"/>
    <property type="match status" value="1"/>
</dbReference>
<dbReference type="OrthoDB" id="2965at2759"/>
<dbReference type="Gene3D" id="3.40.50.960">
    <property type="entry name" value="Lumazine/riboflavin synthase"/>
    <property type="match status" value="1"/>
</dbReference>
<evidence type="ECO:0000256" key="2">
    <source>
        <dbReference type="ARBA" id="ARBA00007424"/>
    </source>
</evidence>
<dbReference type="GO" id="GO:0000906">
    <property type="term" value="F:6,7-dimethyl-8-ribityllumazine synthase activity"/>
    <property type="evidence" value="ECO:0007669"/>
    <property type="project" value="UniProtKB-EC"/>
</dbReference>
<dbReference type="InParanoid" id="A0A1Y2GHQ7"/>
<dbReference type="GeneID" id="33566615"/>
<sequence>MIDDFHKGLEPASVPQDGSDLRILIVHTRWNSAIVQGLVAGAKKAMIEQHKVKPENIVIESVPGAYELPFAAKKLLEVSQIRAAEGASDLMGNVNLLDGLNLSSPTGTTSAPSSAKASTTATSSAGNKQAFDAVICIGVLIKGSTMHFEYICEAVTQGIMRVGLDSGVPVIFGVLTCLNEEQALSRAGMDKDGKGHNHGLDWGSGAVEMALLKSRPL</sequence>
<gene>
    <name evidence="8" type="ORF">BCR41DRAFT_356947</name>
</gene>
<dbReference type="InterPro" id="IPR036467">
    <property type="entry name" value="LS/RS_sf"/>
</dbReference>
<evidence type="ECO:0000313" key="8">
    <source>
        <dbReference type="EMBL" id="ORZ11267.1"/>
    </source>
</evidence>
<accession>A0A1Y2GHQ7</accession>
<dbReference type="Pfam" id="PF00885">
    <property type="entry name" value="DMRL_synthase"/>
    <property type="match status" value="2"/>
</dbReference>
<evidence type="ECO:0000256" key="7">
    <source>
        <dbReference type="RuleBase" id="RU003795"/>
    </source>
</evidence>
<keyword evidence="9" id="KW-1185">Reference proteome</keyword>
<dbReference type="EMBL" id="MCFF01000028">
    <property type="protein sequence ID" value="ORZ11267.1"/>
    <property type="molecule type" value="Genomic_DNA"/>
</dbReference>
<keyword evidence="5 7" id="KW-0808">Transferase</keyword>
<dbReference type="GO" id="GO:0005758">
    <property type="term" value="C:mitochondrial intermembrane space"/>
    <property type="evidence" value="ECO:0007669"/>
    <property type="project" value="EnsemblFungi"/>
</dbReference>
<dbReference type="STRING" id="64571.A0A1Y2GHQ7"/>
<dbReference type="AlphaFoldDB" id="A0A1Y2GHQ7"/>
<evidence type="ECO:0000313" key="9">
    <source>
        <dbReference type="Proteomes" id="UP000193648"/>
    </source>
</evidence>
<dbReference type="GO" id="GO:0009231">
    <property type="term" value="P:riboflavin biosynthetic process"/>
    <property type="evidence" value="ECO:0007669"/>
    <property type="project" value="UniProtKB-UniPathway"/>
</dbReference>
<dbReference type="FunCoup" id="A0A1Y2GHQ7">
    <property type="interactions" value="128"/>
</dbReference>
<evidence type="ECO:0000256" key="1">
    <source>
        <dbReference type="ARBA" id="ARBA00004917"/>
    </source>
</evidence>
<dbReference type="GO" id="GO:1902444">
    <property type="term" value="F:riboflavin binding"/>
    <property type="evidence" value="ECO:0007669"/>
    <property type="project" value="EnsemblFungi"/>
</dbReference>
<reference evidence="8 9" key="1">
    <citation type="submission" date="2016-07" db="EMBL/GenBank/DDBJ databases">
        <title>Pervasive Adenine N6-methylation of Active Genes in Fungi.</title>
        <authorList>
            <consortium name="DOE Joint Genome Institute"/>
            <person name="Mondo S.J."/>
            <person name="Dannebaum R.O."/>
            <person name="Kuo R.C."/>
            <person name="Labutti K."/>
            <person name="Haridas S."/>
            <person name="Kuo A."/>
            <person name="Salamov A."/>
            <person name="Ahrendt S.R."/>
            <person name="Lipzen A."/>
            <person name="Sullivan W."/>
            <person name="Andreopoulos W.B."/>
            <person name="Clum A."/>
            <person name="Lindquist E."/>
            <person name="Daum C."/>
            <person name="Ramamoorthy G.K."/>
            <person name="Gryganskyi A."/>
            <person name="Culley D."/>
            <person name="Magnuson J.K."/>
            <person name="James T.Y."/>
            <person name="O'Malley M.A."/>
            <person name="Stajich J.E."/>
            <person name="Spatafora J.W."/>
            <person name="Visel A."/>
            <person name="Grigoriev I.V."/>
        </authorList>
    </citation>
    <scope>NUCLEOTIDE SEQUENCE [LARGE SCALE GENOMIC DNA]</scope>
    <source>
        <strain evidence="8 9">NRRL 3116</strain>
    </source>
</reference>
<evidence type="ECO:0000256" key="3">
    <source>
        <dbReference type="ARBA" id="ARBA00012664"/>
    </source>
</evidence>
<comment type="caution">
    <text evidence="8">The sequence shown here is derived from an EMBL/GenBank/DDBJ whole genome shotgun (WGS) entry which is preliminary data.</text>
</comment>